<accession>A0A2M8Z851</accession>
<dbReference type="InterPro" id="IPR012349">
    <property type="entry name" value="Split_barrel_FMN-bd"/>
</dbReference>
<protein>
    <submittedName>
        <fullName evidence="2">General stress protein 26</fullName>
    </submittedName>
</protein>
<dbReference type="AlphaFoldDB" id="A0A2M8Z851"/>
<dbReference type="EMBL" id="PGET01000001">
    <property type="protein sequence ID" value="PJJ29614.1"/>
    <property type="molecule type" value="Genomic_DNA"/>
</dbReference>
<dbReference type="PANTHER" id="PTHR34818:SF1">
    <property type="entry name" value="PROTEIN BLI-3"/>
    <property type="match status" value="1"/>
</dbReference>
<evidence type="ECO:0000313" key="2">
    <source>
        <dbReference type="EMBL" id="PJJ29614.1"/>
    </source>
</evidence>
<dbReference type="RefSeq" id="WP_242976971.1">
    <property type="nucleotide sequence ID" value="NZ_PGET01000001.1"/>
</dbReference>
<dbReference type="InterPro" id="IPR052917">
    <property type="entry name" value="Stress-Dev_Protein"/>
</dbReference>
<sequence>MMNEEVIARAGEVIAGKTGGGNEGYCVLALIDKEGYPTASTISASKAEGINWITFCTGLGSNKSQRIKQCSLASVCFNGIDHNITLVGTIEILTDPDIKKEMWYKGLEENFDGPEDPNYCVLRFKTERYNLFVDWKEAKGTL</sequence>
<name>A0A2M8Z851_9FIRM</name>
<dbReference type="InterPro" id="IPR011576">
    <property type="entry name" value="Pyridox_Oxase_N"/>
</dbReference>
<dbReference type="PANTHER" id="PTHR34818">
    <property type="entry name" value="PROTEIN BLI-3"/>
    <property type="match status" value="1"/>
</dbReference>
<dbReference type="Gene3D" id="2.30.110.10">
    <property type="entry name" value="Electron Transport, Fmn-binding Protein, Chain A"/>
    <property type="match status" value="1"/>
</dbReference>
<gene>
    <name evidence="2" type="ORF">H171_3169</name>
</gene>
<dbReference type="Proteomes" id="UP000231092">
    <property type="component" value="Unassembled WGS sequence"/>
</dbReference>
<feature type="domain" description="Pyridoxamine 5'-phosphate oxidase N-terminal" evidence="1">
    <location>
        <begin position="24"/>
        <end position="129"/>
    </location>
</feature>
<reference evidence="2 3" key="1">
    <citation type="submission" date="2017-11" db="EMBL/GenBank/DDBJ databases">
        <title>Understudied soil microbes with underappreciated capabilities: Untangling the Clostridium saccharolyticum group.</title>
        <authorList>
            <person name="Leschine S."/>
        </authorList>
    </citation>
    <scope>NUCLEOTIDE SEQUENCE [LARGE SCALE GENOMIC DNA]</scope>
    <source>
        <strain evidence="2 3">18A</strain>
    </source>
</reference>
<dbReference type="Pfam" id="PF01243">
    <property type="entry name" value="PNPOx_N"/>
    <property type="match status" value="1"/>
</dbReference>
<evidence type="ECO:0000259" key="1">
    <source>
        <dbReference type="Pfam" id="PF01243"/>
    </source>
</evidence>
<proteinExistence type="predicted"/>
<evidence type="ECO:0000313" key="3">
    <source>
        <dbReference type="Proteomes" id="UP000231092"/>
    </source>
</evidence>
<organism evidence="2 3">
    <name type="scientific">[Clostridium] celerecrescens 18A</name>
    <dbReference type="NCBI Taxonomy" id="1286362"/>
    <lineage>
        <taxon>Bacteria</taxon>
        <taxon>Bacillati</taxon>
        <taxon>Bacillota</taxon>
        <taxon>Clostridia</taxon>
        <taxon>Lachnospirales</taxon>
        <taxon>Lachnospiraceae</taxon>
        <taxon>Lacrimispora</taxon>
    </lineage>
</organism>
<comment type="caution">
    <text evidence="2">The sequence shown here is derived from an EMBL/GenBank/DDBJ whole genome shotgun (WGS) entry which is preliminary data.</text>
</comment>
<dbReference type="SUPFAM" id="SSF50475">
    <property type="entry name" value="FMN-binding split barrel"/>
    <property type="match status" value="1"/>
</dbReference>